<dbReference type="Proteomes" id="UP000248863">
    <property type="component" value="Unassembled WGS sequence"/>
</dbReference>
<dbReference type="EMBL" id="NPEU01000664">
    <property type="protein sequence ID" value="RAI29711.1"/>
    <property type="molecule type" value="Genomic_DNA"/>
</dbReference>
<proteinExistence type="predicted"/>
<organism evidence="1 2">
    <name type="scientific">Rhodoplanes elegans</name>
    <dbReference type="NCBI Taxonomy" id="29408"/>
    <lineage>
        <taxon>Bacteria</taxon>
        <taxon>Pseudomonadati</taxon>
        <taxon>Pseudomonadota</taxon>
        <taxon>Alphaproteobacteria</taxon>
        <taxon>Hyphomicrobiales</taxon>
        <taxon>Nitrobacteraceae</taxon>
        <taxon>Rhodoplanes</taxon>
    </lineage>
</organism>
<reference evidence="1 2" key="1">
    <citation type="submission" date="2017-07" db="EMBL/GenBank/DDBJ databases">
        <title>Draft Genome Sequences of Select Purple Nonsulfur Bacteria.</title>
        <authorList>
            <person name="Lasarre B."/>
            <person name="Mckinlay J.B."/>
        </authorList>
    </citation>
    <scope>NUCLEOTIDE SEQUENCE [LARGE SCALE GENOMIC DNA]</scope>
    <source>
        <strain evidence="1 2">DSM 11907</strain>
    </source>
</reference>
<evidence type="ECO:0000313" key="2">
    <source>
        <dbReference type="Proteomes" id="UP000248863"/>
    </source>
</evidence>
<dbReference type="AlphaFoldDB" id="A0A327JUE0"/>
<dbReference type="RefSeq" id="WP_170146091.1">
    <property type="nucleotide sequence ID" value="NZ_NPEU01000664.1"/>
</dbReference>
<accession>A0A327JUE0</accession>
<evidence type="ECO:0000313" key="1">
    <source>
        <dbReference type="EMBL" id="RAI29711.1"/>
    </source>
</evidence>
<comment type="caution">
    <text evidence="1">The sequence shown here is derived from an EMBL/GenBank/DDBJ whole genome shotgun (WGS) entry which is preliminary data.</text>
</comment>
<sequence length="255" mass="27380">VATAASARIVATAESDLLADAVAMLAADVDVVVATPEGVVLDAAWLALLRDHVILYEDSIAGVDFVPRVVKIATEAAGADLAVSDRPHEPALVSWLRGSIRPRSLLGAVFWGRPGTLRQIDLDTAGEGGDAVSFLLALDQLRRRGRTTVGFTRHARHARLLPERRTGFDSGYGLYRRLEQLAEARRAAAAVGNAAPSHLDLAVERLRLGLELALRSVLGTGGRHNAATFLNGVRAARRDAVAVRRTVVRDLRELR</sequence>
<gene>
    <name evidence="1" type="ORF">CH338_28355</name>
</gene>
<protein>
    <submittedName>
        <fullName evidence="1">Uncharacterized protein</fullName>
    </submittedName>
</protein>
<name>A0A327JUE0_9BRAD</name>
<feature type="non-terminal residue" evidence="1">
    <location>
        <position position="1"/>
    </location>
</feature>
<keyword evidence="2" id="KW-1185">Reference proteome</keyword>